<evidence type="ECO:0000256" key="12">
    <source>
        <dbReference type="ARBA" id="ARBA00029750"/>
    </source>
</evidence>
<name>A0ABR4B487_9LECA</name>
<keyword evidence="18" id="KW-1185">Reference proteome</keyword>
<dbReference type="Gene3D" id="6.10.140.1470">
    <property type="match status" value="1"/>
</dbReference>
<sequence>MATNNSSIVSKRSVERIYYQEPHFYRYFVKKPLRRSPLINRGYWLRMHAVEQVIKQFLEKPSEKQKIVLNLGCGYDPLAFQWLSKDQSNCQRCRFVDVDFPDLIAKKSDVIMNTPRLRDLVGPCERPSNSSGVFLCSERYLALGCDLGNIAMLDEMLVTEIDTSSSLMLCTAEVSVTYMNTEAADALINWAAQYNDIRFCLLEQYLPAGAEHPFAQKMIQHFNNLHTPLKSVHVYPQLVDQERRFLDSGWSTTVARSLWDVWNDPAIVSVDQRLALNNMEPFDEWEEFVLFGSHYFLLIANRSSLMQDGPRPETPEEPPRDVADKPYSGILMARSDAISKSNIRRFGASFPLSPETLGHHGGLGPQSRISSTDVYVFPGREPMNPPDIAGIEPRMCHTITACDHGSLLAGGRTSPDHALRDCWLLREARWERVDDLPNPLYRHCATQVTLGTEDRGILIYGGKTHGNDISDRWLLWRASVGWVEVIPNDSELRPRFGAAMASIGLANGILVGGMTGDGTILNEFWEWTLDTEDAIPTIELNKARTSWRGTKHIIGKMGACLTMSPIGLLLIGGVSSSALDQDGDIIWLSRESCNDKPTAEWQWTLIDSRTSGQRPLLVGHTTFASHDFVTVVGGGAVCFSFGTYWNMEIITLSTSNVRGFSAANTDDLKSEPASHKQPVDVLTNQGISAQPVPSHSNNIAMAKFHLKSSKEFEGVLNRRCPVVFNATDLGTCTREWTLDTLKAKVGCDRTVVVHEATDTQMDFQNKNFKYSKKSFSVFADEVAQGSRQYLRSLASENPAEQPADFWVDYPELAADFALPPELKIVRQNMHSSVLRVSGPVNMWLHYDVMANVLCQICGTKRLILYPPSDVSLLSIPPGKSSSSISCFDPDLGQNPSLASAHPFEALLEPGDILFVPPLWLHAASPNDNVSVSVNVFFRDLEFGYAPGRDVYGNRDVQAYEKGRKDIEKITKSFDKLPRDMGRFYLERLADELKETALHYGL</sequence>
<dbReference type="Gene3D" id="3.40.50.150">
    <property type="entry name" value="Vaccinia Virus protein VP39"/>
    <property type="match status" value="1"/>
</dbReference>
<dbReference type="PANTHER" id="PTHR46529">
    <property type="entry name" value="TRNA WYBUTOSINE-SYNTHESIZING PROTEIN 4"/>
    <property type="match status" value="1"/>
</dbReference>
<evidence type="ECO:0000256" key="11">
    <source>
        <dbReference type="ARBA" id="ARBA00025588"/>
    </source>
</evidence>
<evidence type="ECO:0000256" key="13">
    <source>
        <dbReference type="ARBA" id="ARBA00030231"/>
    </source>
</evidence>
<protein>
    <recommendedName>
        <fullName evidence="6">tRNA wybutosine-synthesizing protein 4</fullName>
        <ecNumber evidence="5">2.1.1.290</ecNumber>
        <ecNumber evidence="4">2.3.1.231</ecNumber>
    </recommendedName>
    <alternativeName>
        <fullName evidence="13">Leucine carboxyl methyltransferase 2</fullName>
    </alternativeName>
    <alternativeName>
        <fullName evidence="14">tRNA(Phe) (7-(3-amino-3-(methoxycarbonyl)propyl)wyosine(37)-N)-methoxycarbonyltransferase</fullName>
    </alternativeName>
    <alternativeName>
        <fullName evidence="12">tRNA(Phe) (7-(3-amino-3-carboxypropyl)wyosine(37)-O)-methyltransferase</fullName>
    </alternativeName>
</protein>
<proteinExistence type="inferred from homology"/>
<dbReference type="Gene3D" id="2.120.10.80">
    <property type="entry name" value="Kelch-type beta propeller"/>
    <property type="match status" value="1"/>
</dbReference>
<dbReference type="SUPFAM" id="SSF53335">
    <property type="entry name" value="S-adenosyl-L-methionine-dependent methyltransferases"/>
    <property type="match status" value="1"/>
</dbReference>
<comment type="similarity">
    <text evidence="3">Belongs to the methyltransferase superfamily. LCMT family.</text>
</comment>
<dbReference type="Pfam" id="PF04072">
    <property type="entry name" value="LCM"/>
    <property type="match status" value="1"/>
</dbReference>
<dbReference type="InterPro" id="IPR029063">
    <property type="entry name" value="SAM-dependent_MTases_sf"/>
</dbReference>
<organism evidence="17 18">
    <name type="scientific">Lepraria finkii</name>
    <dbReference type="NCBI Taxonomy" id="1340010"/>
    <lineage>
        <taxon>Eukaryota</taxon>
        <taxon>Fungi</taxon>
        <taxon>Dikarya</taxon>
        <taxon>Ascomycota</taxon>
        <taxon>Pezizomycotina</taxon>
        <taxon>Lecanoromycetes</taxon>
        <taxon>OSLEUM clade</taxon>
        <taxon>Lecanoromycetidae</taxon>
        <taxon>Lecanorales</taxon>
        <taxon>Lecanorineae</taxon>
        <taxon>Stereocaulaceae</taxon>
        <taxon>Lepraria</taxon>
    </lineage>
</organism>
<dbReference type="InterPro" id="IPR003347">
    <property type="entry name" value="JmjC_dom"/>
</dbReference>
<evidence type="ECO:0000256" key="4">
    <source>
        <dbReference type="ARBA" id="ARBA00012155"/>
    </source>
</evidence>
<evidence type="ECO:0000256" key="8">
    <source>
        <dbReference type="ARBA" id="ARBA00022679"/>
    </source>
</evidence>
<accession>A0ABR4B487</accession>
<dbReference type="EC" id="2.3.1.231" evidence="4"/>
<dbReference type="SUPFAM" id="SSF51197">
    <property type="entry name" value="Clavaminate synthase-like"/>
    <property type="match status" value="1"/>
</dbReference>
<keyword evidence="7" id="KW-0489">Methyltransferase</keyword>
<comment type="pathway">
    <text evidence="2">tRNA modification; wybutosine-tRNA(Phe) biosynthesis.</text>
</comment>
<evidence type="ECO:0000313" key="18">
    <source>
        <dbReference type="Proteomes" id="UP001590951"/>
    </source>
</evidence>
<dbReference type="InterPro" id="IPR041667">
    <property type="entry name" value="Cupin_8"/>
</dbReference>
<dbReference type="InterPro" id="IPR007213">
    <property type="entry name" value="Ppm1/Ppm2/Tcmp"/>
</dbReference>
<evidence type="ECO:0000256" key="3">
    <source>
        <dbReference type="ARBA" id="ARBA00010703"/>
    </source>
</evidence>
<comment type="function">
    <text evidence="11">Probable S-adenosyl-L-methionine-dependent methyltransferase that acts as a component of the wybutosine biosynthesis pathway. Wybutosine is a hyper modified guanosine with a tricyclic base found at the 3'-position adjacent to the anticodon of eukaryotic phenylalanine tRNA. May methylate the carboxyl group of leucine residues to form alpha-leucine ester residues.</text>
</comment>
<evidence type="ECO:0000256" key="9">
    <source>
        <dbReference type="ARBA" id="ARBA00022691"/>
    </source>
</evidence>
<evidence type="ECO:0000256" key="15">
    <source>
        <dbReference type="ARBA" id="ARBA00049250"/>
    </source>
</evidence>
<gene>
    <name evidence="17" type="ORF">ABVK25_008123</name>
</gene>
<dbReference type="SUPFAM" id="SSF50965">
    <property type="entry name" value="Galactose oxidase, central domain"/>
    <property type="match status" value="1"/>
</dbReference>
<dbReference type="Pfam" id="PF13418">
    <property type="entry name" value="Beta-prop_TYW4"/>
    <property type="match status" value="1"/>
</dbReference>
<keyword evidence="8" id="KW-0808">Transferase</keyword>
<dbReference type="EMBL" id="JBHFEH010000033">
    <property type="protein sequence ID" value="KAL2051709.1"/>
    <property type="molecule type" value="Genomic_DNA"/>
</dbReference>
<evidence type="ECO:0000256" key="6">
    <source>
        <dbReference type="ARBA" id="ARBA00018045"/>
    </source>
</evidence>
<comment type="caution">
    <text evidence="17">The sequence shown here is derived from an EMBL/GenBank/DDBJ whole genome shotgun (WGS) entry which is preliminary data.</text>
</comment>
<evidence type="ECO:0000256" key="1">
    <source>
        <dbReference type="ARBA" id="ARBA00001806"/>
    </source>
</evidence>
<evidence type="ECO:0000259" key="16">
    <source>
        <dbReference type="PROSITE" id="PS51184"/>
    </source>
</evidence>
<reference evidence="17 18" key="1">
    <citation type="submission" date="2024-09" db="EMBL/GenBank/DDBJ databases">
        <title>Rethinking Asexuality: The Enigmatic Case of Functional Sexual Genes in Lepraria (Stereocaulaceae).</title>
        <authorList>
            <person name="Doellman M."/>
            <person name="Sun Y."/>
            <person name="Barcenas-Pena A."/>
            <person name="Lumbsch H.T."/>
            <person name="Grewe F."/>
        </authorList>
    </citation>
    <scope>NUCLEOTIDE SEQUENCE [LARGE SCALE GENOMIC DNA]</scope>
    <source>
        <strain evidence="17 18">Grewe 0041</strain>
    </source>
</reference>
<dbReference type="InterPro" id="IPR015915">
    <property type="entry name" value="Kelch-typ_b-propeller"/>
</dbReference>
<keyword evidence="10" id="KW-0819">tRNA processing</keyword>
<dbReference type="PROSITE" id="PS51184">
    <property type="entry name" value="JMJC"/>
    <property type="match status" value="1"/>
</dbReference>
<dbReference type="EC" id="2.1.1.290" evidence="5"/>
<dbReference type="Proteomes" id="UP001590951">
    <property type="component" value="Unassembled WGS sequence"/>
</dbReference>
<dbReference type="SMART" id="SM00558">
    <property type="entry name" value="JmjC"/>
    <property type="match status" value="1"/>
</dbReference>
<dbReference type="Gene3D" id="2.60.120.650">
    <property type="entry name" value="Cupin"/>
    <property type="match status" value="1"/>
</dbReference>
<evidence type="ECO:0000256" key="2">
    <source>
        <dbReference type="ARBA" id="ARBA00004797"/>
    </source>
</evidence>
<evidence type="ECO:0000256" key="14">
    <source>
        <dbReference type="ARBA" id="ARBA00030847"/>
    </source>
</evidence>
<comment type="catalytic activity">
    <reaction evidence="15">
        <text>7-[(3S)-(3-amino-3-methoxycarbonyl)propyl]wyosine(37) in tRNA(Phe) + S-adenosyl-L-methionine + CO2 = wybutosine(37) in tRNA(Phe) + S-adenosyl-L-homocysteine + 2 H(+)</text>
        <dbReference type="Rhea" id="RHEA:37119"/>
        <dbReference type="Rhea" id="RHEA-COMP:11844"/>
        <dbReference type="Rhea" id="RHEA-COMP:11847"/>
        <dbReference type="ChEBI" id="CHEBI:15378"/>
        <dbReference type="ChEBI" id="CHEBI:16526"/>
        <dbReference type="ChEBI" id="CHEBI:57856"/>
        <dbReference type="ChEBI" id="CHEBI:59789"/>
        <dbReference type="ChEBI" id="CHEBI:73544"/>
        <dbReference type="ChEBI" id="CHEBI:74275"/>
        <dbReference type="EC" id="2.3.1.231"/>
    </reaction>
</comment>
<dbReference type="PANTHER" id="PTHR46529:SF1">
    <property type="entry name" value="TRNA WYBUTOSINE-SYNTHESIZING PROTEIN 4"/>
    <property type="match status" value="1"/>
</dbReference>
<comment type="catalytic activity">
    <reaction evidence="1">
        <text>7-[(3S)-3-amino-3-carboxypropyl]wyosine(37) in tRNA(Phe) + S-adenosyl-L-methionine = 7-[(3S)-(3-amino-3-methoxycarbonyl)propyl]wyosine(37) in tRNA(Phe) + S-adenosyl-L-homocysteine</text>
        <dbReference type="Rhea" id="RHEA:36903"/>
        <dbReference type="Rhea" id="RHEA-COMP:10379"/>
        <dbReference type="Rhea" id="RHEA-COMP:11844"/>
        <dbReference type="ChEBI" id="CHEBI:57856"/>
        <dbReference type="ChEBI" id="CHEBI:59789"/>
        <dbReference type="ChEBI" id="CHEBI:73543"/>
        <dbReference type="ChEBI" id="CHEBI:74275"/>
        <dbReference type="EC" id="2.1.1.290"/>
    </reaction>
</comment>
<feature type="domain" description="JmjC" evidence="16">
    <location>
        <begin position="798"/>
        <end position="954"/>
    </location>
</feature>
<evidence type="ECO:0000256" key="5">
    <source>
        <dbReference type="ARBA" id="ARBA00012779"/>
    </source>
</evidence>
<evidence type="ECO:0000313" key="17">
    <source>
        <dbReference type="EMBL" id="KAL2051709.1"/>
    </source>
</evidence>
<keyword evidence="9" id="KW-0949">S-adenosyl-L-methionine</keyword>
<dbReference type="Pfam" id="PF13621">
    <property type="entry name" value="Cupin_8"/>
    <property type="match status" value="1"/>
</dbReference>
<evidence type="ECO:0000256" key="10">
    <source>
        <dbReference type="ARBA" id="ARBA00022694"/>
    </source>
</evidence>
<dbReference type="InterPro" id="IPR011043">
    <property type="entry name" value="Gal_Oxase/kelch_b-propeller"/>
</dbReference>
<evidence type="ECO:0000256" key="7">
    <source>
        <dbReference type="ARBA" id="ARBA00022603"/>
    </source>
</evidence>